<accession>A0ABX2NZJ2</accession>
<dbReference type="PANTHER" id="PTHR33164">
    <property type="entry name" value="TRANSCRIPTIONAL REGULATOR, MARR FAMILY"/>
    <property type="match status" value="1"/>
</dbReference>
<dbReference type="Gene3D" id="1.10.10.10">
    <property type="entry name" value="Winged helix-like DNA-binding domain superfamily/Winged helix DNA-binding domain"/>
    <property type="match status" value="1"/>
</dbReference>
<dbReference type="SUPFAM" id="SSF46785">
    <property type="entry name" value="Winged helix' DNA-binding domain"/>
    <property type="match status" value="1"/>
</dbReference>
<evidence type="ECO:0000313" key="2">
    <source>
        <dbReference type="EMBL" id="NVI09676.1"/>
    </source>
</evidence>
<evidence type="ECO:0000313" key="3">
    <source>
        <dbReference type="Proteomes" id="UP000821598"/>
    </source>
</evidence>
<dbReference type="Proteomes" id="UP000821598">
    <property type="component" value="Unassembled WGS sequence"/>
</dbReference>
<name>A0ABX2NZJ2_9BURK</name>
<protein>
    <submittedName>
        <fullName evidence="2">MarR family transcriptional regulator</fullName>
    </submittedName>
</protein>
<dbReference type="EMBL" id="VOMC01000114">
    <property type="protein sequence ID" value="NVI09676.1"/>
    <property type="molecule type" value="Genomic_DNA"/>
</dbReference>
<dbReference type="PANTHER" id="PTHR33164:SF43">
    <property type="entry name" value="HTH-TYPE TRANSCRIPTIONAL REPRESSOR YETL"/>
    <property type="match status" value="1"/>
</dbReference>
<dbReference type="InterPro" id="IPR000835">
    <property type="entry name" value="HTH_MarR-typ"/>
</dbReference>
<keyword evidence="3" id="KW-1185">Reference proteome</keyword>
<sequence>MIRLAIIWSSLASAFPRWCRSVHRCPSGSRGTQYSFVDSMTHAENVSDLVILGNLVQEFVNHVSHTQGKTLAALTDASVTLQQVLLLRRLASSSESTPSALAEQMHMSLPAVSQMVERLFQLDLVSRIDSPDDRRKKQLSVTRHGRALLRRIAEARTADYAAGIASLSPGVRTALARVLEDALKEL</sequence>
<dbReference type="SMART" id="SM00347">
    <property type="entry name" value="HTH_MARR"/>
    <property type="match status" value="1"/>
</dbReference>
<evidence type="ECO:0000259" key="1">
    <source>
        <dbReference type="PROSITE" id="PS50995"/>
    </source>
</evidence>
<dbReference type="InterPro" id="IPR036388">
    <property type="entry name" value="WH-like_DNA-bd_sf"/>
</dbReference>
<reference evidence="2 3" key="1">
    <citation type="submission" date="2019-08" db="EMBL/GenBank/DDBJ databases">
        <title>Paraburkholderia simonii sp. nov. and P. youngii sp. nov. Brazilian and Mexican Mimosa-associated rhizobia.</title>
        <authorList>
            <person name="Mavima L."/>
            <person name="Beukes C.W."/>
            <person name="Palmer M."/>
            <person name="De Meyer S.E."/>
            <person name="James E.K."/>
            <person name="Maluk M."/>
            <person name="Avontuur J.R."/>
            <person name="Chan W.Y."/>
            <person name="Venter S.N."/>
            <person name="Steenkamp E.T."/>
        </authorList>
    </citation>
    <scope>NUCLEOTIDE SEQUENCE [LARGE SCALE GENOMIC DNA]</scope>
    <source>
        <strain evidence="2 3">JPY454</strain>
    </source>
</reference>
<gene>
    <name evidence="2" type="ORF">FSB64_40070</name>
</gene>
<feature type="domain" description="HTH marR-type" evidence="1">
    <location>
        <begin position="42"/>
        <end position="184"/>
    </location>
</feature>
<organism evidence="2 3">
    <name type="scientific">Paraburkholderia youngii</name>
    <dbReference type="NCBI Taxonomy" id="2782701"/>
    <lineage>
        <taxon>Bacteria</taxon>
        <taxon>Pseudomonadati</taxon>
        <taxon>Pseudomonadota</taxon>
        <taxon>Betaproteobacteria</taxon>
        <taxon>Burkholderiales</taxon>
        <taxon>Burkholderiaceae</taxon>
        <taxon>Paraburkholderia</taxon>
    </lineage>
</organism>
<dbReference type="InterPro" id="IPR036390">
    <property type="entry name" value="WH_DNA-bd_sf"/>
</dbReference>
<comment type="caution">
    <text evidence="2">The sequence shown here is derived from an EMBL/GenBank/DDBJ whole genome shotgun (WGS) entry which is preliminary data.</text>
</comment>
<proteinExistence type="predicted"/>
<dbReference type="PROSITE" id="PS50995">
    <property type="entry name" value="HTH_MARR_2"/>
    <property type="match status" value="1"/>
</dbReference>
<dbReference type="InterPro" id="IPR039422">
    <property type="entry name" value="MarR/SlyA-like"/>
</dbReference>
<dbReference type="Pfam" id="PF01047">
    <property type="entry name" value="MarR"/>
    <property type="match status" value="1"/>
</dbReference>